<dbReference type="SUPFAM" id="SSF51391">
    <property type="entry name" value="Thiamin phosphate synthase"/>
    <property type="match status" value="1"/>
</dbReference>
<evidence type="ECO:0000256" key="4">
    <source>
        <dbReference type="ARBA" id="ARBA00022842"/>
    </source>
</evidence>
<dbReference type="GO" id="GO:0009228">
    <property type="term" value="P:thiamine biosynthetic process"/>
    <property type="evidence" value="ECO:0007669"/>
    <property type="project" value="UniProtKB-KW"/>
</dbReference>
<keyword evidence="3 9" id="KW-0479">Metal-binding</keyword>
<dbReference type="CDD" id="cd00564">
    <property type="entry name" value="TMP_TenI"/>
    <property type="match status" value="1"/>
</dbReference>
<comment type="caution">
    <text evidence="13">The sequence shown here is derived from an EMBL/GenBank/DDBJ whole genome shotgun (WGS) entry which is preliminary data.</text>
</comment>
<dbReference type="Proteomes" id="UP000050515">
    <property type="component" value="Unassembled WGS sequence"/>
</dbReference>
<evidence type="ECO:0000313" key="15">
    <source>
        <dbReference type="Proteomes" id="UP000050320"/>
    </source>
</evidence>
<feature type="binding site" evidence="9">
    <location>
        <position position="86"/>
    </location>
    <ligand>
        <name>Mg(2+)</name>
        <dbReference type="ChEBI" id="CHEBI:18420"/>
    </ligand>
</feature>
<reference evidence="13 16" key="1">
    <citation type="submission" date="2015-09" db="EMBL/GenBank/DDBJ databases">
        <title>Draft genome sequence of Acidiplasma aeolicum DSM 18409.</title>
        <authorList>
            <person name="Hemp J."/>
        </authorList>
    </citation>
    <scope>NUCLEOTIDE SEQUENCE [LARGE SCALE GENOMIC DNA]</scope>
    <source>
        <strain evidence="13 16">V</strain>
    </source>
</reference>
<dbReference type="InterPro" id="IPR034291">
    <property type="entry name" value="TMP_synthase"/>
</dbReference>
<reference evidence="14 15" key="2">
    <citation type="submission" date="2015-09" db="EMBL/GenBank/DDBJ databases">
        <title>Heavy metals and arsenic resistance mechanisms in polyextremophilic archaea of the family Ferroplasmaceae.</title>
        <authorList>
            <person name="Bulaev A.G."/>
            <person name="Kanygina A.V."/>
        </authorList>
    </citation>
    <scope>NUCLEOTIDE SEQUENCE [LARGE SCALE GENOMIC DNA]</scope>
    <source>
        <strain evidence="14 15">VT</strain>
    </source>
</reference>
<dbReference type="PANTHER" id="PTHR20857">
    <property type="entry name" value="THIAMINE-PHOSPHATE PYROPHOSPHORYLASE"/>
    <property type="match status" value="1"/>
</dbReference>
<comment type="cofactor">
    <cofactor evidence="9">
        <name>Mg(2+)</name>
        <dbReference type="ChEBI" id="CHEBI:18420"/>
    </cofactor>
    <text evidence="9">Binds 1 Mg(2+) ion per subunit.</text>
</comment>
<dbReference type="NCBIfam" id="TIGR00693">
    <property type="entry name" value="thiE"/>
    <property type="match status" value="1"/>
</dbReference>
<comment type="catalytic activity">
    <reaction evidence="7 9 10">
        <text>2-(2-carboxy-4-methylthiazol-5-yl)ethyl phosphate + 4-amino-2-methyl-5-(diphosphooxymethyl)pyrimidine + 2 H(+) = thiamine phosphate + CO2 + diphosphate</text>
        <dbReference type="Rhea" id="RHEA:47848"/>
        <dbReference type="ChEBI" id="CHEBI:15378"/>
        <dbReference type="ChEBI" id="CHEBI:16526"/>
        <dbReference type="ChEBI" id="CHEBI:33019"/>
        <dbReference type="ChEBI" id="CHEBI:37575"/>
        <dbReference type="ChEBI" id="CHEBI:57841"/>
        <dbReference type="ChEBI" id="CHEBI:62890"/>
        <dbReference type="EC" id="2.5.1.3"/>
    </reaction>
</comment>
<keyword evidence="2 9" id="KW-0808">Transferase</keyword>
<comment type="function">
    <text evidence="9">Condenses 4-methyl-5-(beta-hydroxyethyl)thiazole monophosphate (THZ-P) and 2-methyl-4-amino-5-hydroxymethyl pyrimidine pyrophosphate (HMP-PP) to form thiamine monophosphate (TMP).</text>
</comment>
<dbReference type="HAMAP" id="MF_00097">
    <property type="entry name" value="TMP_synthase"/>
    <property type="match status" value="1"/>
</dbReference>
<dbReference type="UniPathway" id="UPA00060">
    <property type="reaction ID" value="UER00141"/>
</dbReference>
<feature type="binding site" evidence="9">
    <location>
        <position position="104"/>
    </location>
    <ligand>
        <name>4-amino-2-methyl-5-(diphosphooxymethyl)pyrimidine</name>
        <dbReference type="ChEBI" id="CHEBI:57841"/>
    </ligand>
</feature>
<dbReference type="GO" id="GO:0004789">
    <property type="term" value="F:thiamine-phosphate diphosphorylase activity"/>
    <property type="evidence" value="ECO:0007669"/>
    <property type="project" value="UniProtKB-UniRule"/>
</dbReference>
<protein>
    <recommendedName>
        <fullName evidence="9">Thiamine-phosphate synthase</fullName>
        <shortName evidence="9">TP synthase</shortName>
        <shortName evidence="9">TPS</shortName>
        <ecNumber evidence="9">2.5.1.3</ecNumber>
    </recommendedName>
    <alternativeName>
        <fullName evidence="9">Thiamine-phosphate pyrophosphorylase</fullName>
        <shortName evidence="9">TMP pyrophosphorylase</shortName>
        <shortName evidence="9">TMP-PPase</shortName>
    </alternativeName>
</protein>
<evidence type="ECO:0000313" key="14">
    <source>
        <dbReference type="EMBL" id="KQB34557.1"/>
    </source>
</evidence>
<keyword evidence="5 9" id="KW-0784">Thiamine biosynthesis</keyword>
<feature type="binding site" evidence="9">
    <location>
        <begin position="131"/>
        <end position="133"/>
    </location>
    <ligand>
        <name>2-[(2R,5Z)-2-carboxy-4-methylthiazol-5(2H)-ylidene]ethyl phosphate</name>
        <dbReference type="ChEBI" id="CHEBI:62899"/>
    </ligand>
</feature>
<dbReference type="GO" id="GO:0005737">
    <property type="term" value="C:cytoplasm"/>
    <property type="evidence" value="ECO:0007669"/>
    <property type="project" value="TreeGrafter"/>
</dbReference>
<evidence type="ECO:0000313" key="16">
    <source>
        <dbReference type="Proteomes" id="UP000050515"/>
    </source>
</evidence>
<feature type="binding site" evidence="9">
    <location>
        <position position="66"/>
    </location>
    <ligand>
        <name>4-amino-2-methyl-5-(diphosphooxymethyl)pyrimidine</name>
        <dbReference type="ChEBI" id="CHEBI:57841"/>
    </ligand>
</feature>
<evidence type="ECO:0000256" key="6">
    <source>
        <dbReference type="ARBA" id="ARBA00047334"/>
    </source>
</evidence>
<dbReference type="GO" id="GO:0000287">
    <property type="term" value="F:magnesium ion binding"/>
    <property type="evidence" value="ECO:0007669"/>
    <property type="project" value="UniProtKB-UniRule"/>
</dbReference>
<evidence type="ECO:0000256" key="1">
    <source>
        <dbReference type="ARBA" id="ARBA00005165"/>
    </source>
</evidence>
<feature type="binding site" evidence="9">
    <location>
        <begin position="180"/>
        <end position="181"/>
    </location>
    <ligand>
        <name>2-[(2R,5Z)-2-carboxy-4-methylthiazol-5(2H)-ylidene]ethyl phosphate</name>
        <dbReference type="ChEBI" id="CHEBI:62899"/>
    </ligand>
</feature>
<dbReference type="PATRIC" id="fig|507754.4.peg.425"/>
<evidence type="ECO:0000313" key="13">
    <source>
        <dbReference type="EMBL" id="KPV46502.1"/>
    </source>
</evidence>
<dbReference type="PANTHER" id="PTHR20857:SF15">
    <property type="entry name" value="THIAMINE-PHOSPHATE SYNTHASE"/>
    <property type="match status" value="1"/>
</dbReference>
<evidence type="ECO:0000256" key="8">
    <source>
        <dbReference type="ARBA" id="ARBA00047883"/>
    </source>
</evidence>
<evidence type="ECO:0000259" key="12">
    <source>
        <dbReference type="Pfam" id="PF02581"/>
    </source>
</evidence>
<dbReference type="EMBL" id="LKBG01000232">
    <property type="protein sequence ID" value="KQB34557.1"/>
    <property type="molecule type" value="Genomic_DNA"/>
</dbReference>
<keyword evidence="15" id="KW-1185">Reference proteome</keyword>
<dbReference type="Pfam" id="PF02581">
    <property type="entry name" value="TMP-TENI"/>
    <property type="match status" value="1"/>
</dbReference>
<dbReference type="GO" id="GO:0009229">
    <property type="term" value="P:thiamine diphosphate biosynthetic process"/>
    <property type="evidence" value="ECO:0007669"/>
    <property type="project" value="UniProtKB-UniRule"/>
</dbReference>
<dbReference type="Gene3D" id="3.20.20.70">
    <property type="entry name" value="Aldolase class I"/>
    <property type="match status" value="1"/>
</dbReference>
<comment type="catalytic activity">
    <reaction evidence="8 9 10">
        <text>2-[(2R,5Z)-2-carboxy-4-methylthiazol-5(2H)-ylidene]ethyl phosphate + 4-amino-2-methyl-5-(diphosphooxymethyl)pyrimidine + 2 H(+) = thiamine phosphate + CO2 + diphosphate</text>
        <dbReference type="Rhea" id="RHEA:47844"/>
        <dbReference type="ChEBI" id="CHEBI:15378"/>
        <dbReference type="ChEBI" id="CHEBI:16526"/>
        <dbReference type="ChEBI" id="CHEBI:33019"/>
        <dbReference type="ChEBI" id="CHEBI:37575"/>
        <dbReference type="ChEBI" id="CHEBI:57841"/>
        <dbReference type="ChEBI" id="CHEBI:62899"/>
        <dbReference type="EC" id="2.5.1.3"/>
    </reaction>
</comment>
<proteinExistence type="inferred from homology"/>
<evidence type="ECO:0000256" key="11">
    <source>
        <dbReference type="RuleBase" id="RU004253"/>
    </source>
</evidence>
<name>A0A0P9CL57_9ARCH</name>
<evidence type="ECO:0000256" key="2">
    <source>
        <dbReference type="ARBA" id="ARBA00022679"/>
    </source>
</evidence>
<accession>A0A0P9CL57</accession>
<feature type="binding site" evidence="9">
    <location>
        <position position="67"/>
    </location>
    <ligand>
        <name>Mg(2+)</name>
        <dbReference type="ChEBI" id="CHEBI:18420"/>
    </ligand>
</feature>
<dbReference type="EMBL" id="LJCQ01000230">
    <property type="protein sequence ID" value="KPV46502.1"/>
    <property type="molecule type" value="Genomic_DNA"/>
</dbReference>
<comment type="similarity">
    <text evidence="9 10">Belongs to the thiamine-phosphate synthase family.</text>
</comment>
<dbReference type="InterPro" id="IPR013785">
    <property type="entry name" value="Aldolase_TIM"/>
</dbReference>
<dbReference type="EC" id="2.5.1.3" evidence="9"/>
<dbReference type="InterPro" id="IPR022998">
    <property type="entry name" value="ThiamineP_synth_TenI"/>
</dbReference>
<dbReference type="InterPro" id="IPR036206">
    <property type="entry name" value="ThiamineP_synth_sf"/>
</dbReference>
<gene>
    <name evidence="9" type="primary">thiE</name>
    <name evidence="14" type="ORF">AOG54_04415</name>
    <name evidence="13" type="ORF">SE19_05205</name>
</gene>
<dbReference type="RefSeq" id="WP_054964229.1">
    <property type="nucleotide sequence ID" value="NZ_LJCQ01000230.1"/>
</dbReference>
<comment type="catalytic activity">
    <reaction evidence="6 9 10">
        <text>4-methyl-5-(2-phosphooxyethyl)-thiazole + 4-amino-2-methyl-5-(diphosphooxymethyl)pyrimidine + H(+) = thiamine phosphate + diphosphate</text>
        <dbReference type="Rhea" id="RHEA:22328"/>
        <dbReference type="ChEBI" id="CHEBI:15378"/>
        <dbReference type="ChEBI" id="CHEBI:33019"/>
        <dbReference type="ChEBI" id="CHEBI:37575"/>
        <dbReference type="ChEBI" id="CHEBI:57841"/>
        <dbReference type="ChEBI" id="CHEBI:58296"/>
        <dbReference type="EC" id="2.5.1.3"/>
    </reaction>
</comment>
<sequence>MEIKGLYLVTPDYYNDKIFDITEKALKNGANVLQYRDKTNNYKIRMYAGNKFRKLADDYGIPFIVDDDPVLMEIINADGVHIGKDDVPFEFLKEKYRDKIIGVSTYGDIDLALKYEKLGASYVAFGSFFNTTTKKDATMCDINILEYAKNIKIPVFAIGGITLDNVDTLLKYSISGVAVVSAIYSSNDPAAATRMFIQKLKEYNKL</sequence>
<feature type="domain" description="Thiamine phosphate synthase/TenI" evidence="12">
    <location>
        <begin position="6"/>
        <end position="183"/>
    </location>
</feature>
<evidence type="ECO:0000256" key="10">
    <source>
        <dbReference type="RuleBase" id="RU003826"/>
    </source>
</evidence>
<comment type="pathway">
    <text evidence="1 9 11">Cofactor biosynthesis; thiamine diphosphate biosynthesis; thiamine phosphate from 4-amino-2-methyl-5-diphosphomethylpyrimidine and 4-methyl-5-(2-phosphoethyl)-thiazole: step 1/1.</text>
</comment>
<dbReference type="Proteomes" id="UP000050320">
    <property type="component" value="Unassembled WGS sequence"/>
</dbReference>
<evidence type="ECO:0000256" key="7">
    <source>
        <dbReference type="ARBA" id="ARBA00047851"/>
    </source>
</evidence>
<feature type="binding site" evidence="9">
    <location>
        <position position="134"/>
    </location>
    <ligand>
        <name>4-amino-2-methyl-5-(diphosphooxymethyl)pyrimidine</name>
        <dbReference type="ChEBI" id="CHEBI:57841"/>
    </ligand>
</feature>
<evidence type="ECO:0000256" key="5">
    <source>
        <dbReference type="ARBA" id="ARBA00022977"/>
    </source>
</evidence>
<feature type="binding site" evidence="9">
    <location>
        <begin position="34"/>
        <end position="38"/>
    </location>
    <ligand>
        <name>4-amino-2-methyl-5-(diphosphooxymethyl)pyrimidine</name>
        <dbReference type="ChEBI" id="CHEBI:57841"/>
    </ligand>
</feature>
<dbReference type="AlphaFoldDB" id="A0A0P9CL57"/>
<keyword evidence="4 9" id="KW-0460">Magnesium</keyword>
<evidence type="ECO:0000256" key="9">
    <source>
        <dbReference type="HAMAP-Rule" id="MF_00097"/>
    </source>
</evidence>
<evidence type="ECO:0000256" key="3">
    <source>
        <dbReference type="ARBA" id="ARBA00022723"/>
    </source>
</evidence>
<dbReference type="OrthoDB" id="85572at2157"/>
<organism evidence="13 16">
    <name type="scientific">Acidiplasma aeolicum</name>
    <dbReference type="NCBI Taxonomy" id="507754"/>
    <lineage>
        <taxon>Archaea</taxon>
        <taxon>Methanobacteriati</taxon>
        <taxon>Thermoplasmatota</taxon>
        <taxon>Thermoplasmata</taxon>
        <taxon>Thermoplasmatales</taxon>
        <taxon>Ferroplasmaceae</taxon>
        <taxon>Acidiplasma</taxon>
    </lineage>
</organism>
<feature type="binding site" evidence="9">
    <location>
        <position position="160"/>
    </location>
    <ligand>
        <name>2-[(2R,5Z)-2-carboxy-4-methylthiazol-5(2H)-ylidene]ethyl phosphate</name>
        <dbReference type="ChEBI" id="CHEBI:62899"/>
    </ligand>
</feature>